<comment type="caution">
    <text evidence="2">The sequence shown here is derived from an EMBL/GenBank/DDBJ whole genome shotgun (WGS) entry which is preliminary data.</text>
</comment>
<keyword evidence="1" id="KW-0812">Transmembrane</keyword>
<sequence>MFIIWGKRTYGAVDKVGTTTVKTVFGHLYYLPLIPMSSHYVDAKSGTSYELTSMDGRSILCAYLRIWMPLAFVIALIAFDVFETVDGMLGKVICGLIMALSAAAAIGSYIYDKKVVRKESAQVRDMMQRHFGVALDPYRCRASLQADIDERVRAQSNDPLDPSWYTRTLDDAVSQPFLVDLAVLRARCDQHDGTLQTRALQRLPGARKAA</sequence>
<evidence type="ECO:0000313" key="3">
    <source>
        <dbReference type="Proteomes" id="UP000819052"/>
    </source>
</evidence>
<reference evidence="2 3" key="1">
    <citation type="submission" date="2019-09" db="EMBL/GenBank/DDBJ databases">
        <title>Taxonomy of Antarctic Massilia spp.: description of Massilia rubra sp. nov., Massilia aquatica sp. nov., Massilia mucilaginosa sp. nov., Massilia frigida sp. nov. isolated from streams, lakes and regoliths.</title>
        <authorList>
            <person name="Holochova P."/>
            <person name="Sedlacek I."/>
            <person name="Kralova S."/>
            <person name="Maslanova I."/>
            <person name="Busse H.-J."/>
            <person name="Stankova E."/>
            <person name="Vrbovska V."/>
            <person name="Kovarovic V."/>
            <person name="Bartak M."/>
            <person name="Svec P."/>
            <person name="Pantucek R."/>
        </authorList>
    </citation>
    <scope>NUCLEOTIDE SEQUENCE [LARGE SCALE GENOMIC DNA]</scope>
    <source>
        <strain evidence="2 3">CCM 8693</strain>
    </source>
</reference>
<feature type="transmembrane region" description="Helical" evidence="1">
    <location>
        <begin position="62"/>
        <end position="82"/>
    </location>
</feature>
<gene>
    <name evidence="2" type="ORF">F1609_24980</name>
</gene>
<accession>A0ABX0M872</accession>
<dbReference type="EMBL" id="VVIW01000019">
    <property type="protein sequence ID" value="NHZ43400.1"/>
    <property type="molecule type" value="Genomic_DNA"/>
</dbReference>
<dbReference type="RefSeq" id="WP_167079374.1">
    <property type="nucleotide sequence ID" value="NZ_VVIW01000019.1"/>
</dbReference>
<keyword evidence="3" id="KW-1185">Reference proteome</keyword>
<protein>
    <submittedName>
        <fullName evidence="2">Uncharacterized protein</fullName>
    </submittedName>
</protein>
<keyword evidence="1" id="KW-1133">Transmembrane helix</keyword>
<evidence type="ECO:0000256" key="1">
    <source>
        <dbReference type="SAM" id="Phobius"/>
    </source>
</evidence>
<keyword evidence="1" id="KW-0472">Membrane</keyword>
<name>A0ABX0M872_9BURK</name>
<dbReference type="Proteomes" id="UP000819052">
    <property type="component" value="Unassembled WGS sequence"/>
</dbReference>
<organism evidence="2 3">
    <name type="scientific">Massilia aquatica</name>
    <dbReference type="NCBI Taxonomy" id="2609000"/>
    <lineage>
        <taxon>Bacteria</taxon>
        <taxon>Pseudomonadati</taxon>
        <taxon>Pseudomonadota</taxon>
        <taxon>Betaproteobacteria</taxon>
        <taxon>Burkholderiales</taxon>
        <taxon>Oxalobacteraceae</taxon>
        <taxon>Telluria group</taxon>
        <taxon>Massilia</taxon>
    </lineage>
</organism>
<evidence type="ECO:0000313" key="2">
    <source>
        <dbReference type="EMBL" id="NHZ43400.1"/>
    </source>
</evidence>
<feature type="transmembrane region" description="Helical" evidence="1">
    <location>
        <begin position="88"/>
        <end position="111"/>
    </location>
</feature>
<proteinExistence type="predicted"/>